<evidence type="ECO:0000313" key="2">
    <source>
        <dbReference type="Proteomes" id="UP000304953"/>
    </source>
</evidence>
<name>A0AC61RXT2_9FIRM</name>
<accession>A0AC61RXT2</accession>
<keyword evidence="2" id="KW-1185">Reference proteome</keyword>
<dbReference type="Proteomes" id="UP000304953">
    <property type="component" value="Unassembled WGS sequence"/>
</dbReference>
<organism evidence="1 2">
    <name type="scientific">Petralouisia muris</name>
    <dbReference type="NCBI Taxonomy" id="3032872"/>
    <lineage>
        <taxon>Bacteria</taxon>
        <taxon>Bacillati</taxon>
        <taxon>Bacillota</taxon>
        <taxon>Clostridia</taxon>
        <taxon>Lachnospirales</taxon>
        <taxon>Lachnospiraceae</taxon>
        <taxon>Petralouisia</taxon>
    </lineage>
</organism>
<evidence type="ECO:0000313" key="1">
    <source>
        <dbReference type="EMBL" id="TGY96628.1"/>
    </source>
</evidence>
<proteinExistence type="predicted"/>
<comment type="caution">
    <text evidence="1">The sequence shown here is derived from an EMBL/GenBank/DDBJ whole genome shotgun (WGS) entry which is preliminary data.</text>
</comment>
<gene>
    <name evidence="1" type="ORF">E5329_08690</name>
</gene>
<sequence length="61" mass="7594">MNVYPADKIYEEAAFISYYVHWSREEVLELPHRERLRWCREISEINRKVSHEQPEDDIFRI</sequence>
<dbReference type="EMBL" id="SRYA01000014">
    <property type="protein sequence ID" value="TGY96628.1"/>
    <property type="molecule type" value="Genomic_DNA"/>
</dbReference>
<protein>
    <submittedName>
        <fullName evidence="1">Uncharacterized protein</fullName>
    </submittedName>
</protein>
<reference evidence="1" key="1">
    <citation type="submission" date="2019-04" db="EMBL/GenBank/DDBJ databases">
        <title>Microbes associate with the intestines of laboratory mice.</title>
        <authorList>
            <person name="Navarre W."/>
            <person name="Wong E."/>
            <person name="Huang K."/>
            <person name="Tropini C."/>
            <person name="Ng K."/>
            <person name="Yu B."/>
        </authorList>
    </citation>
    <scope>NUCLEOTIDE SEQUENCE</scope>
    <source>
        <strain evidence="1">NM01_1-7b</strain>
    </source>
</reference>